<sequence length="162" mass="18729">MQYSQECGSQVCPTAVLDRVWRWNYRRGPLQDKLGESIFVPKIMFMKGPQFVRTALVWPDACPILMPKTDTLLIFRKELAESLDEEDEPEIIEVEWSKFEPLITRFPYDEVRGCYKLDYDDAPSALSKLVRSLKPSPFVRESMVPNDGVLNAELIAKVRKSK</sequence>
<evidence type="ECO:0000313" key="2">
    <source>
        <dbReference type="Proteomes" id="UP000785679"/>
    </source>
</evidence>
<accession>A0A8J8N9Y7</accession>
<proteinExistence type="predicted"/>
<dbReference type="Proteomes" id="UP000785679">
    <property type="component" value="Unassembled WGS sequence"/>
</dbReference>
<reference evidence="1" key="1">
    <citation type="submission" date="2019-06" db="EMBL/GenBank/DDBJ databases">
        <authorList>
            <person name="Zheng W."/>
        </authorList>
    </citation>
    <scope>NUCLEOTIDE SEQUENCE</scope>
    <source>
        <strain evidence="1">QDHG01</strain>
    </source>
</reference>
<keyword evidence="2" id="KW-1185">Reference proteome</keyword>
<gene>
    <name evidence="1" type="ORF">FGO68_gene995</name>
</gene>
<evidence type="ECO:0000313" key="1">
    <source>
        <dbReference type="EMBL" id="TNV71092.1"/>
    </source>
</evidence>
<organism evidence="1 2">
    <name type="scientific">Halteria grandinella</name>
    <dbReference type="NCBI Taxonomy" id="5974"/>
    <lineage>
        <taxon>Eukaryota</taxon>
        <taxon>Sar</taxon>
        <taxon>Alveolata</taxon>
        <taxon>Ciliophora</taxon>
        <taxon>Intramacronucleata</taxon>
        <taxon>Spirotrichea</taxon>
        <taxon>Stichotrichia</taxon>
        <taxon>Sporadotrichida</taxon>
        <taxon>Halteriidae</taxon>
        <taxon>Halteria</taxon>
    </lineage>
</organism>
<dbReference type="EMBL" id="RRYP01030762">
    <property type="protein sequence ID" value="TNV71092.1"/>
    <property type="molecule type" value="Genomic_DNA"/>
</dbReference>
<protein>
    <submittedName>
        <fullName evidence="1">Uncharacterized protein</fullName>
    </submittedName>
</protein>
<name>A0A8J8N9Y7_HALGN</name>
<comment type="caution">
    <text evidence="1">The sequence shown here is derived from an EMBL/GenBank/DDBJ whole genome shotgun (WGS) entry which is preliminary data.</text>
</comment>
<dbReference type="AlphaFoldDB" id="A0A8J8N9Y7"/>